<sequence length="714" mass="79394">MPVTRFPAAASGEAQGRRVWYRLWPCASLSVSPSPPPLAMQVRRSGAGQCAGFLGLIALCDAIHFLSHPHASQFLSRRRRANGIFEESKKGNLERECVEEFCNKEEAREVFENDLETEYFYPKYLDCLSRYQYRIPSMTRATSHLRTCVSDIPDQCTPSPCNSEGSVKCMDKKGAFKCTCKEGWEGDRCQNDINECEAGTLRKGDCSHACYNVPGSYRCFCRDGFFMHSDKHTCIDRNECLLKPNICGSAYCRNLDGNFECKCDEGYIFNSTTKTCMDVDECAENTCARVCVNYPGSYSCFCDGREGEKLATDGKNCLEISTCFPVQTSRKAYILNMGELFSGIPVVYLRFKIPVDNRFTAQFDFRTYDSEGIIVYAETNETHSWFMLALRGGKLEVQFKNEFTPKVTTSGGPSINNGGWYTISIVESQNSILVKVDQAAVIKINSPGQLFSSVNGTTEIKISIAGLPRGADRTILPINPRLDGCMRGWNWMNLGAAGIGSVIQNIKTKHCYLNVEKGSYFPGTGYAMLQLNYSMAENNSVGSWKINLKLTVRSSKDTGVLFALASDEKIPLSLAFTDSYSLGTKDKQNLILVMDNVIVVKTDELHLCNGEKRSIQLNITAEEILLEVDGNVYGSHLQNFELEQQLSLLDGVMQEPVNTTLGGVPDIPITATPVSALFNGCMELEINDKTIDLDEAIHKHNDIQSHSCPSMNKD</sequence>
<dbReference type="FunFam" id="2.10.25.10:FF:000240">
    <property type="entry name" value="Vitamin K-dependent protein S"/>
    <property type="match status" value="1"/>
</dbReference>
<dbReference type="Pfam" id="PF00594">
    <property type="entry name" value="Gla"/>
    <property type="match status" value="1"/>
</dbReference>
<evidence type="ECO:0000256" key="3">
    <source>
        <dbReference type="ARBA" id="ARBA00017875"/>
    </source>
</evidence>
<dbReference type="STRING" id="7868.ENSCMIP00000032015"/>
<evidence type="ECO:0000256" key="4">
    <source>
        <dbReference type="ARBA" id="ARBA00022479"/>
    </source>
</evidence>
<dbReference type="InterPro" id="IPR000742">
    <property type="entry name" value="EGF"/>
</dbReference>
<dbReference type="Proteomes" id="UP000314986">
    <property type="component" value="Unassembled WGS sequence"/>
</dbReference>
<dbReference type="InterPro" id="IPR001881">
    <property type="entry name" value="EGF-like_Ca-bd_dom"/>
</dbReference>
<proteinExistence type="predicted"/>
<dbReference type="GO" id="GO:0005509">
    <property type="term" value="F:calcium ion binding"/>
    <property type="evidence" value="ECO:0007669"/>
    <property type="project" value="InterPro"/>
</dbReference>
<dbReference type="GO" id="GO:0007596">
    <property type="term" value="P:blood coagulation"/>
    <property type="evidence" value="ECO:0007669"/>
    <property type="project" value="UniProtKB-KW"/>
</dbReference>
<evidence type="ECO:0000256" key="11">
    <source>
        <dbReference type="ARBA" id="ARBA00023084"/>
    </source>
</evidence>
<dbReference type="SUPFAM" id="SSF57184">
    <property type="entry name" value="Growth factor receptor domain"/>
    <property type="match status" value="1"/>
</dbReference>
<comment type="function">
    <text evidence="1">Anticoagulant plasma protein; it is a cofactor to activated protein C in the degradation of coagulation factors Va and VIIIa. It helps to prevent coagulation and stimulating fibrinolysis.</text>
</comment>
<evidence type="ECO:0000256" key="7">
    <source>
        <dbReference type="ARBA" id="ARBA00022685"/>
    </source>
</evidence>
<feature type="domain" description="Gla" evidence="21">
    <location>
        <begin position="80"/>
        <end position="126"/>
    </location>
</feature>
<feature type="disulfide bond" evidence="18">
    <location>
        <begin position="681"/>
        <end position="708"/>
    </location>
</feature>
<comment type="caution">
    <text evidence="17">Lacks conserved residue(s) required for the propagation of feature annotation.</text>
</comment>
<dbReference type="InterPro" id="IPR049883">
    <property type="entry name" value="NOTCH1_EGF-like"/>
</dbReference>
<evidence type="ECO:0000313" key="23">
    <source>
        <dbReference type="Proteomes" id="UP000314986"/>
    </source>
</evidence>
<dbReference type="Pfam" id="PF00008">
    <property type="entry name" value="EGF"/>
    <property type="match status" value="1"/>
</dbReference>
<evidence type="ECO:0000256" key="15">
    <source>
        <dbReference type="ARBA" id="ARBA00023278"/>
    </source>
</evidence>
<dbReference type="Pfam" id="PF12662">
    <property type="entry name" value="cEGF"/>
    <property type="match status" value="1"/>
</dbReference>
<evidence type="ECO:0000256" key="14">
    <source>
        <dbReference type="ARBA" id="ARBA00023180"/>
    </source>
</evidence>
<evidence type="ECO:0000256" key="5">
    <source>
        <dbReference type="ARBA" id="ARBA00022525"/>
    </source>
</evidence>
<reference evidence="22" key="4">
    <citation type="submission" date="2025-08" db="UniProtKB">
        <authorList>
            <consortium name="Ensembl"/>
        </authorList>
    </citation>
    <scope>IDENTIFICATION</scope>
</reference>
<keyword evidence="4" id="KW-0301">Gamma-carboxyglutamic acid</keyword>
<dbReference type="InterPro" id="IPR035972">
    <property type="entry name" value="GLA-like_dom_SF"/>
</dbReference>
<dbReference type="PANTHER" id="PTHR24040">
    <property type="entry name" value="LAMININ G-LIKE DOMAIN-CONTAINING PROTEIN"/>
    <property type="match status" value="1"/>
</dbReference>
<feature type="domain" description="EGF-like" evidence="20">
    <location>
        <begin position="152"/>
        <end position="190"/>
    </location>
</feature>
<dbReference type="InterPro" id="IPR000294">
    <property type="entry name" value="GLA_domain"/>
</dbReference>
<evidence type="ECO:0000259" key="21">
    <source>
        <dbReference type="PROSITE" id="PS50998"/>
    </source>
</evidence>
<dbReference type="PROSITE" id="PS01187">
    <property type="entry name" value="EGF_CA"/>
    <property type="match status" value="2"/>
</dbReference>
<dbReference type="Pfam" id="PF00054">
    <property type="entry name" value="Laminin_G_1"/>
    <property type="match status" value="1"/>
</dbReference>
<dbReference type="PROSITE" id="PS00011">
    <property type="entry name" value="GLA_1"/>
    <property type="match status" value="1"/>
</dbReference>
<dbReference type="Ensembl" id="ENSCMIT00000032502.1">
    <property type="protein sequence ID" value="ENSCMIP00000032015.1"/>
    <property type="gene ID" value="ENSCMIG00000013696.1"/>
</dbReference>
<dbReference type="AlphaFoldDB" id="A0A4W3JIM2"/>
<dbReference type="OMA" id="GQAAFTC"/>
<evidence type="ECO:0000313" key="22">
    <source>
        <dbReference type="Ensembl" id="ENSCMIP00000032015.1"/>
    </source>
</evidence>
<evidence type="ECO:0000256" key="17">
    <source>
        <dbReference type="PROSITE-ProRule" id="PRU00076"/>
    </source>
</evidence>
<dbReference type="InterPro" id="IPR051145">
    <property type="entry name" value="GAS-SHBG-PROS"/>
</dbReference>
<reference evidence="23" key="1">
    <citation type="journal article" date="2006" name="Science">
        <title>Ancient noncoding elements conserved in the human genome.</title>
        <authorList>
            <person name="Venkatesh B."/>
            <person name="Kirkness E.F."/>
            <person name="Loh Y.H."/>
            <person name="Halpern A.L."/>
            <person name="Lee A.P."/>
            <person name="Johnson J."/>
            <person name="Dandona N."/>
            <person name="Viswanathan L.D."/>
            <person name="Tay A."/>
            <person name="Venter J.C."/>
            <person name="Strausberg R.L."/>
            <person name="Brenner S."/>
        </authorList>
    </citation>
    <scope>NUCLEOTIDE SEQUENCE [LARGE SCALE GENOMIC DNA]</scope>
</reference>
<keyword evidence="6 17" id="KW-0245">EGF-like domain</keyword>
<dbReference type="PROSITE" id="PS00022">
    <property type="entry name" value="EGF_1"/>
    <property type="match status" value="1"/>
</dbReference>
<evidence type="ECO:0000256" key="13">
    <source>
        <dbReference type="ARBA" id="ARBA00023157"/>
    </source>
</evidence>
<dbReference type="GO" id="GO:0005615">
    <property type="term" value="C:extracellular space"/>
    <property type="evidence" value="ECO:0007669"/>
    <property type="project" value="TreeGrafter"/>
</dbReference>
<dbReference type="FunFam" id="2.60.120.200:FF:000077">
    <property type="entry name" value="vitamin K-dependent protein S"/>
    <property type="match status" value="1"/>
</dbReference>
<evidence type="ECO:0000256" key="18">
    <source>
        <dbReference type="PROSITE-ProRule" id="PRU00122"/>
    </source>
</evidence>
<evidence type="ECO:0000256" key="1">
    <source>
        <dbReference type="ARBA" id="ARBA00002240"/>
    </source>
</evidence>
<reference evidence="22" key="5">
    <citation type="submission" date="2025-09" db="UniProtKB">
        <authorList>
            <consortium name="Ensembl"/>
        </authorList>
    </citation>
    <scope>IDENTIFICATION</scope>
</reference>
<evidence type="ECO:0000256" key="2">
    <source>
        <dbReference type="ARBA" id="ARBA00004613"/>
    </source>
</evidence>
<feature type="domain" description="Laminin G" evidence="19">
    <location>
        <begin position="338"/>
        <end position="511"/>
    </location>
</feature>
<reference evidence="23" key="3">
    <citation type="journal article" date="2014" name="Nature">
        <title>Elephant shark genome provides unique insights into gnathostome evolution.</title>
        <authorList>
            <consortium name="International Elephant Shark Genome Sequencing Consortium"/>
            <person name="Venkatesh B."/>
            <person name="Lee A.P."/>
            <person name="Ravi V."/>
            <person name="Maurya A.K."/>
            <person name="Lian M.M."/>
            <person name="Swann J.B."/>
            <person name="Ohta Y."/>
            <person name="Flajnik M.F."/>
            <person name="Sutoh Y."/>
            <person name="Kasahara M."/>
            <person name="Hoon S."/>
            <person name="Gangu V."/>
            <person name="Roy S.W."/>
            <person name="Irimia M."/>
            <person name="Korzh V."/>
            <person name="Kondrychyn I."/>
            <person name="Lim Z.W."/>
            <person name="Tay B.H."/>
            <person name="Tohari S."/>
            <person name="Kong K.W."/>
            <person name="Ho S."/>
            <person name="Lorente-Galdos B."/>
            <person name="Quilez J."/>
            <person name="Marques-Bonet T."/>
            <person name="Raney B.J."/>
            <person name="Ingham P.W."/>
            <person name="Tay A."/>
            <person name="Hillier L.W."/>
            <person name="Minx P."/>
            <person name="Boehm T."/>
            <person name="Wilson R.K."/>
            <person name="Brenner S."/>
            <person name="Warren W.C."/>
        </authorList>
    </citation>
    <scope>NUCLEOTIDE SEQUENCE [LARGE SCALE GENOMIC DNA]</scope>
</reference>
<dbReference type="SMART" id="SM00181">
    <property type="entry name" value="EGF"/>
    <property type="match status" value="4"/>
</dbReference>
<dbReference type="PANTHER" id="PTHR24040:SF0">
    <property type="entry name" value="VITAMIN K-DEPENDENT PROTEIN S"/>
    <property type="match status" value="1"/>
</dbReference>
<dbReference type="InterPro" id="IPR000152">
    <property type="entry name" value="EGF-type_Asp/Asn_hydroxyl_site"/>
</dbReference>
<evidence type="ECO:0000256" key="9">
    <source>
        <dbReference type="ARBA" id="ARBA00022737"/>
    </source>
</evidence>
<dbReference type="InterPro" id="IPR013320">
    <property type="entry name" value="ConA-like_dom_sf"/>
</dbReference>
<dbReference type="InterPro" id="IPR026823">
    <property type="entry name" value="cEGF"/>
</dbReference>
<evidence type="ECO:0000259" key="19">
    <source>
        <dbReference type="PROSITE" id="PS50025"/>
    </source>
</evidence>
<feature type="disulfide bond" evidence="17">
    <location>
        <begin position="161"/>
        <end position="178"/>
    </location>
</feature>
<feature type="disulfide bond" evidence="17">
    <location>
        <begin position="180"/>
        <end position="189"/>
    </location>
</feature>
<feature type="domain" description="Laminin G" evidence="19">
    <location>
        <begin position="518"/>
        <end position="708"/>
    </location>
</feature>
<dbReference type="SUPFAM" id="SSF57630">
    <property type="entry name" value="GLA-domain"/>
    <property type="match status" value="1"/>
</dbReference>
<dbReference type="Pfam" id="PF07645">
    <property type="entry name" value="EGF_CA"/>
    <property type="match status" value="1"/>
</dbReference>
<keyword evidence="11" id="KW-0094">Blood coagulation</keyword>
<dbReference type="InterPro" id="IPR017857">
    <property type="entry name" value="Coagulation_fac-like_Gla_dom"/>
</dbReference>
<dbReference type="GO" id="GO:0042730">
    <property type="term" value="P:fibrinolysis"/>
    <property type="evidence" value="ECO:0007669"/>
    <property type="project" value="UniProtKB-KW"/>
</dbReference>
<evidence type="ECO:0000256" key="8">
    <source>
        <dbReference type="ARBA" id="ARBA00022696"/>
    </source>
</evidence>
<dbReference type="Pfam" id="PF02210">
    <property type="entry name" value="Laminin_G_2"/>
    <property type="match status" value="1"/>
</dbReference>
<dbReference type="GeneTree" id="ENSGT00940000154035"/>
<dbReference type="PROSITE" id="PS50025">
    <property type="entry name" value="LAM_G_DOMAIN"/>
    <property type="match status" value="2"/>
</dbReference>
<protein>
    <recommendedName>
        <fullName evidence="3">Vitamin K-dependent protein S</fullName>
    </recommendedName>
</protein>
<evidence type="ECO:0000256" key="6">
    <source>
        <dbReference type="ARBA" id="ARBA00022536"/>
    </source>
</evidence>
<keyword evidence="8" id="KW-0356">Hemostasis</keyword>
<dbReference type="Gene3D" id="2.10.25.10">
    <property type="entry name" value="Laminin"/>
    <property type="match status" value="4"/>
</dbReference>
<dbReference type="InterPro" id="IPR018097">
    <property type="entry name" value="EGF_Ca-bd_CS"/>
</dbReference>
<comment type="subcellular location">
    <subcellularLocation>
        <location evidence="2">Secreted</location>
    </subcellularLocation>
</comment>
<keyword evidence="7" id="KW-0165">Cleavage on pair of basic residues</keyword>
<dbReference type="Gene3D" id="2.60.120.200">
    <property type="match status" value="2"/>
</dbReference>
<keyword evidence="9" id="KW-0677">Repeat</keyword>
<dbReference type="InterPro" id="IPR001791">
    <property type="entry name" value="Laminin_G"/>
</dbReference>
<evidence type="ECO:0000256" key="16">
    <source>
        <dbReference type="ARBA" id="ARBA00023281"/>
    </source>
</evidence>
<keyword evidence="5" id="KW-0964">Secreted</keyword>
<keyword evidence="15" id="KW-0379">Hydroxylation</keyword>
<dbReference type="FunFam" id="4.10.740.10:FF:000001">
    <property type="entry name" value="vitamin K-dependent protein S"/>
    <property type="match status" value="1"/>
</dbReference>
<dbReference type="PROSITE" id="PS50026">
    <property type="entry name" value="EGF_3"/>
    <property type="match status" value="1"/>
</dbReference>
<dbReference type="PROSITE" id="PS00010">
    <property type="entry name" value="ASX_HYDROXYL"/>
    <property type="match status" value="2"/>
</dbReference>
<keyword evidence="13 17" id="KW-1015">Disulfide bond</keyword>
<dbReference type="PROSITE" id="PS50998">
    <property type="entry name" value="GLA_2"/>
    <property type="match status" value="1"/>
</dbReference>
<evidence type="ECO:0000256" key="10">
    <source>
        <dbReference type="ARBA" id="ARBA00022837"/>
    </source>
</evidence>
<keyword evidence="16" id="KW-0280">Fibrinolysis</keyword>
<dbReference type="PROSITE" id="PS01186">
    <property type="entry name" value="EGF_2"/>
    <property type="match status" value="3"/>
</dbReference>
<dbReference type="SMART" id="SM00282">
    <property type="entry name" value="LamG"/>
    <property type="match status" value="2"/>
</dbReference>
<evidence type="ECO:0000256" key="12">
    <source>
        <dbReference type="ARBA" id="ARBA00023145"/>
    </source>
</evidence>
<keyword evidence="12" id="KW-0865">Zymogen</keyword>
<accession>A0A4W3JIM2</accession>
<reference evidence="23" key="2">
    <citation type="journal article" date="2007" name="PLoS Biol.">
        <title>Survey sequencing and comparative analysis of the elephant shark (Callorhinchus milii) genome.</title>
        <authorList>
            <person name="Venkatesh B."/>
            <person name="Kirkness E.F."/>
            <person name="Loh Y.H."/>
            <person name="Halpern A.L."/>
            <person name="Lee A.P."/>
            <person name="Johnson J."/>
            <person name="Dandona N."/>
            <person name="Viswanathan L.D."/>
            <person name="Tay A."/>
            <person name="Venter J.C."/>
            <person name="Strausberg R.L."/>
            <person name="Brenner S."/>
        </authorList>
    </citation>
    <scope>NUCLEOTIDE SEQUENCE [LARGE SCALE GENOMIC DNA]</scope>
</reference>
<dbReference type="InterPro" id="IPR009030">
    <property type="entry name" value="Growth_fac_rcpt_cys_sf"/>
</dbReference>
<keyword evidence="10" id="KW-0106">Calcium</keyword>
<dbReference type="PRINTS" id="PR00001">
    <property type="entry name" value="GLABLOOD"/>
</dbReference>
<dbReference type="InParanoid" id="A0A4W3JIM2"/>
<dbReference type="SUPFAM" id="SSF57196">
    <property type="entry name" value="EGF/Laminin"/>
    <property type="match status" value="1"/>
</dbReference>
<keyword evidence="14" id="KW-0325">Glycoprotein</keyword>
<organism evidence="22 23">
    <name type="scientific">Callorhinchus milii</name>
    <name type="common">Ghost shark</name>
    <dbReference type="NCBI Taxonomy" id="7868"/>
    <lineage>
        <taxon>Eukaryota</taxon>
        <taxon>Metazoa</taxon>
        <taxon>Chordata</taxon>
        <taxon>Craniata</taxon>
        <taxon>Vertebrata</taxon>
        <taxon>Chondrichthyes</taxon>
        <taxon>Holocephali</taxon>
        <taxon>Chimaeriformes</taxon>
        <taxon>Callorhinchidae</taxon>
        <taxon>Callorhinchus</taxon>
    </lineage>
</organism>
<name>A0A4W3JIM2_CALMI</name>
<dbReference type="SMART" id="SM00179">
    <property type="entry name" value="EGF_CA"/>
    <property type="match status" value="4"/>
</dbReference>
<dbReference type="SUPFAM" id="SSF49899">
    <property type="entry name" value="Concanavalin A-like lectins/glucanases"/>
    <property type="match status" value="2"/>
</dbReference>
<evidence type="ECO:0000259" key="20">
    <source>
        <dbReference type="PROSITE" id="PS50026"/>
    </source>
</evidence>
<dbReference type="FunFam" id="2.10.25.10:FF:000426">
    <property type="entry name" value="Vitamin K-dependent protein S"/>
    <property type="match status" value="1"/>
</dbReference>
<dbReference type="CDD" id="cd00110">
    <property type="entry name" value="LamG"/>
    <property type="match status" value="2"/>
</dbReference>
<dbReference type="CDD" id="cd00054">
    <property type="entry name" value="EGF_CA"/>
    <property type="match status" value="2"/>
</dbReference>
<dbReference type="SMART" id="SM00069">
    <property type="entry name" value="GLA"/>
    <property type="match status" value="1"/>
</dbReference>
<dbReference type="Gene3D" id="4.10.740.10">
    <property type="entry name" value="Coagulation Factor IX"/>
    <property type="match status" value="1"/>
</dbReference>
<keyword evidence="23" id="KW-1185">Reference proteome</keyword>